<evidence type="ECO:0000313" key="2">
    <source>
        <dbReference type="Proteomes" id="UP001178461"/>
    </source>
</evidence>
<sequence>MEVTHGYYVNWRLQVPRLSRSQAPVCMSEKQSRRPVQLDGFPTKAWQMWKDHEVSRENFQQEELVDQRTSCRC</sequence>
<gene>
    <name evidence="1" type="ORF">PODLI_1B036869</name>
</gene>
<protein>
    <submittedName>
        <fullName evidence="1">Uncharacterized protein</fullName>
    </submittedName>
</protein>
<dbReference type="EMBL" id="OX395142">
    <property type="protein sequence ID" value="CAI5796521.1"/>
    <property type="molecule type" value="Genomic_DNA"/>
</dbReference>
<name>A0AA35LHP6_9SAUR</name>
<evidence type="ECO:0000313" key="1">
    <source>
        <dbReference type="EMBL" id="CAI5796521.1"/>
    </source>
</evidence>
<dbReference type="Proteomes" id="UP001178461">
    <property type="component" value="Chromosome 17"/>
</dbReference>
<proteinExistence type="predicted"/>
<accession>A0AA35LHP6</accession>
<organism evidence="1 2">
    <name type="scientific">Podarcis lilfordi</name>
    <name type="common">Lilford's wall lizard</name>
    <dbReference type="NCBI Taxonomy" id="74358"/>
    <lineage>
        <taxon>Eukaryota</taxon>
        <taxon>Metazoa</taxon>
        <taxon>Chordata</taxon>
        <taxon>Craniata</taxon>
        <taxon>Vertebrata</taxon>
        <taxon>Euteleostomi</taxon>
        <taxon>Lepidosauria</taxon>
        <taxon>Squamata</taxon>
        <taxon>Bifurcata</taxon>
        <taxon>Unidentata</taxon>
        <taxon>Episquamata</taxon>
        <taxon>Laterata</taxon>
        <taxon>Lacertibaenia</taxon>
        <taxon>Lacertidae</taxon>
        <taxon>Podarcis</taxon>
    </lineage>
</organism>
<dbReference type="AlphaFoldDB" id="A0AA35LHP6"/>
<keyword evidence="2" id="KW-1185">Reference proteome</keyword>
<reference evidence="1" key="1">
    <citation type="submission" date="2022-12" db="EMBL/GenBank/DDBJ databases">
        <authorList>
            <person name="Alioto T."/>
            <person name="Alioto T."/>
            <person name="Gomez Garrido J."/>
        </authorList>
    </citation>
    <scope>NUCLEOTIDE SEQUENCE</scope>
</reference>